<evidence type="ECO:0000313" key="2">
    <source>
        <dbReference type="EMBL" id="CAF3682439.1"/>
    </source>
</evidence>
<evidence type="ECO:0000313" key="3">
    <source>
        <dbReference type="Proteomes" id="UP000663881"/>
    </source>
</evidence>
<reference evidence="2" key="1">
    <citation type="submission" date="2021-02" db="EMBL/GenBank/DDBJ databases">
        <authorList>
            <person name="Nowell W R."/>
        </authorList>
    </citation>
    <scope>NUCLEOTIDE SEQUENCE</scope>
</reference>
<keyword evidence="1" id="KW-1133">Transmembrane helix</keyword>
<dbReference type="AlphaFoldDB" id="A0A818TUW6"/>
<keyword evidence="1" id="KW-0472">Membrane</keyword>
<proteinExistence type="predicted"/>
<accession>A0A818TUW6</accession>
<name>A0A818TUW6_9BILA</name>
<feature type="transmembrane region" description="Helical" evidence="1">
    <location>
        <begin position="473"/>
        <end position="494"/>
    </location>
</feature>
<feature type="transmembrane region" description="Helical" evidence="1">
    <location>
        <begin position="341"/>
        <end position="365"/>
    </location>
</feature>
<dbReference type="Proteomes" id="UP000663881">
    <property type="component" value="Unassembled WGS sequence"/>
</dbReference>
<dbReference type="EMBL" id="CAJOAY010000515">
    <property type="protein sequence ID" value="CAF3682439.1"/>
    <property type="molecule type" value="Genomic_DNA"/>
</dbReference>
<sequence>MYTPKYDLSRLGVVSVIFNPVRYRSRYEQYYKFRNHMAHSGINLFTVECVFDSATRFGLPPQRFEVTQADNPRHIQVVAPSIMWMKENLINIAVQQLPPTIDRNAWIDADVEFEHLNWPHLTMKALDRYPIVQMFKIGYFTGPSGKQEILRRDHSFGYSIRHNKPIYPHHSQWYAHPGYAWAMNRDTFNAIGGLIDFCIVGSGDLHLAYALLGRVEETFPSGLHRDYRMLVSNWGDGVARAVGNGAFVSYVDVNLYHRWHGSRTNRNYINRWSILSQYQFSPRKDLERNKRTGVVYLRDKRLFGLQSTGTRIEELEQAIVGYFISRDEDSIRVRKSLHNHVILVLLLFNFLQLLFDVSLVLTWLHRGIVQPAIPATCYFWNFINYWAYFTSFLVMLWAALEQAFISIVLILRVIVHKRRMHQQAAEWRKNRKMVLQLVSISFVCIVFNVPDTINPLFQLTSAIQPIPTDIQELILNYLGYGSCMFLPFACLSTIPHVKRKLKNVIDCRRWPGVVNNRRRAMIGTQTIVVASRR</sequence>
<dbReference type="Gene3D" id="1.20.1070.10">
    <property type="entry name" value="Rhodopsin 7-helix transmembrane proteins"/>
    <property type="match status" value="1"/>
</dbReference>
<organism evidence="2 3">
    <name type="scientific">Adineta steineri</name>
    <dbReference type="NCBI Taxonomy" id="433720"/>
    <lineage>
        <taxon>Eukaryota</taxon>
        <taxon>Metazoa</taxon>
        <taxon>Spiralia</taxon>
        <taxon>Gnathifera</taxon>
        <taxon>Rotifera</taxon>
        <taxon>Eurotatoria</taxon>
        <taxon>Bdelloidea</taxon>
        <taxon>Adinetida</taxon>
        <taxon>Adinetidae</taxon>
        <taxon>Adineta</taxon>
    </lineage>
</organism>
<protein>
    <submittedName>
        <fullName evidence="2">Uncharacterized protein</fullName>
    </submittedName>
</protein>
<keyword evidence="1" id="KW-0812">Transmembrane</keyword>
<dbReference type="SUPFAM" id="SSF81321">
    <property type="entry name" value="Family A G protein-coupled receptor-like"/>
    <property type="match status" value="1"/>
</dbReference>
<evidence type="ECO:0000256" key="1">
    <source>
        <dbReference type="SAM" id="Phobius"/>
    </source>
</evidence>
<gene>
    <name evidence="2" type="ORF">OKA104_LOCUS11219</name>
</gene>
<feature type="transmembrane region" description="Helical" evidence="1">
    <location>
        <begin position="385"/>
        <end position="414"/>
    </location>
</feature>
<comment type="caution">
    <text evidence="2">The sequence shown here is derived from an EMBL/GenBank/DDBJ whole genome shotgun (WGS) entry which is preliminary data.</text>
</comment>
<feature type="transmembrane region" description="Helical" evidence="1">
    <location>
        <begin position="434"/>
        <end position="453"/>
    </location>
</feature>